<keyword evidence="1 5" id="KW-0378">Hydrolase</keyword>
<sequence>MSQPEHPDNEQIDLFSPSAEGPADAWPEHARFPCNRPGHTVGEVVLEDLRTSQNPLIVSGYASLERILRLLADLKPEQGPVRLLFGVEPHVTGRERFTLQYTDFPGEVRDYWLSRGVSVEASASLIHAIGLIEAGRVEARYLGGSRKRLHAKIYCGDAGVTLGSSNFTDSGLRHQLEANVRYTAAEPRRFYEARRIAENFWDEGLPYGDELLALLHRLLAVVGWQEALARACAELLDGEWARNYLGSLRLEDAGLWPSQIQGIAEALWLMENVGSVLVADATGSGKTRMGAHLIRAAMDRIWGSGRMRKGRPLMVCPPAVRHAWEREARLCDLPLETLSHGVLSRAAGNAGEQVEDALRRAQVLAVDEAHNFLNLGSRRTRMVLSNMADHTLLFTATPINRSVIDLLRIADTLGADNLAPETLTMFEGLLRSRRLDRSLTPGELSALRQELERFTVRRTKRELNALVDRDPEAYRDARGKPCRYPRHHSHIYPLNEPAADQALAGEIRALAGKLRGLLYLRGAIEMPAVLKREHWDTARYLDSRLKSAHMLPAYVVSAALRSSRAALAEHLKGTAFALEYFGLTGQFNKPPTGDVLGKLREIRGQIPENRLGIPLPDWLCDPEAHAQACDEEAALYEAMWSALTRLTDGRERAKAALLTRLLSDHHLVLAFDSRPITLAVIRSLLTQESDARVLLATGDSGSDRSEIAEVLRPGSAHQRVVALCSDSLSEGVNLQQASTIVHLDMPSVVRIAEQRVGRVDRMDSPHEAIDAWWPDDASSFALSSDERFIERFETVENLLGSNLPLPEEMLGKGHGAVRTEELIREFEEQVDADPWDGIRDAFQPVRDLLEGPKALVSETVRDEFRGRKATAQTRIAAVHAAEPFAFFCLAGDGDRAPKWILLRRRAGRTKPALDTDLHRVAGHLRRLLGPATETLPLDDAVQTQLSDFFQDLQHAERETLPRRKRCALDEMQRVLEAHARQSHDPRMRRVVNALLVTLRAPDPEQMPDWDALAERWLDLIRPVWYRRLAERKRARPLLLKDIRQDLQAEDALDAATLEAAFKDLPLAGRLEARLAACVIGVTQDAKPG</sequence>
<dbReference type="Proteomes" id="UP000002383">
    <property type="component" value="Chromosome"/>
</dbReference>
<keyword evidence="1 5" id="KW-0067">ATP-binding</keyword>
<organism evidence="5 6">
    <name type="scientific">Thioalkalivibrio sulfidiphilus (strain HL-EbGR7)</name>
    <dbReference type="NCBI Taxonomy" id="396588"/>
    <lineage>
        <taxon>Bacteria</taxon>
        <taxon>Pseudomonadati</taxon>
        <taxon>Pseudomonadota</taxon>
        <taxon>Gammaproteobacteria</taxon>
        <taxon>Chromatiales</taxon>
        <taxon>Ectothiorhodospiraceae</taxon>
        <taxon>Thioalkalivibrio</taxon>
    </lineage>
</organism>
<evidence type="ECO:0000313" key="6">
    <source>
        <dbReference type="Proteomes" id="UP000002383"/>
    </source>
</evidence>
<gene>
    <name evidence="5" type="ordered locus">Tgr7_3181</name>
</gene>
<dbReference type="Gene3D" id="3.40.50.300">
    <property type="entry name" value="P-loop containing nucleotide triphosphate hydrolases"/>
    <property type="match status" value="2"/>
</dbReference>
<dbReference type="GO" id="GO:0004386">
    <property type="term" value="F:helicase activity"/>
    <property type="evidence" value="ECO:0007669"/>
    <property type="project" value="UniProtKB-KW"/>
</dbReference>
<dbReference type="GO" id="GO:0005524">
    <property type="term" value="F:ATP binding"/>
    <property type="evidence" value="ECO:0007669"/>
    <property type="project" value="InterPro"/>
</dbReference>
<dbReference type="RefSeq" id="WP_012639712.1">
    <property type="nucleotide sequence ID" value="NC_011901.1"/>
</dbReference>
<accession>B8GQM6</accession>
<evidence type="ECO:0000256" key="1">
    <source>
        <dbReference type="ARBA" id="ARBA00022806"/>
    </source>
</evidence>
<dbReference type="InterPro" id="IPR000330">
    <property type="entry name" value="SNF2_N"/>
</dbReference>
<dbReference type="STRING" id="396588.Tgr7_3181"/>
<dbReference type="SUPFAM" id="SSF52540">
    <property type="entry name" value="P-loop containing nucleoside triphosphate hydrolases"/>
    <property type="match status" value="2"/>
</dbReference>
<dbReference type="InterPro" id="IPR014001">
    <property type="entry name" value="Helicase_ATP-bd"/>
</dbReference>
<reference evidence="5 6" key="1">
    <citation type="journal article" date="2011" name="Stand. Genomic Sci.">
        <title>Complete genome sequence of 'Thioalkalivibrio sulfidophilus' HL-EbGr7.</title>
        <authorList>
            <person name="Muyzer G."/>
            <person name="Sorokin D.Y."/>
            <person name="Mavromatis K."/>
            <person name="Lapidus A."/>
            <person name="Clum A."/>
            <person name="Ivanova N."/>
            <person name="Pati A."/>
            <person name="d'Haeseleer P."/>
            <person name="Woyke T."/>
            <person name="Kyrpides N.C."/>
        </authorList>
    </citation>
    <scope>NUCLEOTIDE SEQUENCE [LARGE SCALE GENOMIC DNA]</scope>
    <source>
        <strain evidence="5 6">HL-EbGR7</strain>
    </source>
</reference>
<dbReference type="Gene3D" id="3.30.870.10">
    <property type="entry name" value="Endonuclease Chain A"/>
    <property type="match status" value="1"/>
</dbReference>
<keyword evidence="6" id="KW-1185">Reference proteome</keyword>
<dbReference type="KEGG" id="tgr:Tgr7_3181"/>
<dbReference type="SMART" id="SM00490">
    <property type="entry name" value="HELICc"/>
    <property type="match status" value="1"/>
</dbReference>
<name>B8GQM6_THISH</name>
<feature type="region of interest" description="Disordered" evidence="2">
    <location>
        <begin position="1"/>
        <end position="27"/>
    </location>
</feature>
<evidence type="ECO:0000313" key="5">
    <source>
        <dbReference type="EMBL" id="ACL74250.1"/>
    </source>
</evidence>
<evidence type="ECO:0000259" key="3">
    <source>
        <dbReference type="PROSITE" id="PS51192"/>
    </source>
</evidence>
<dbReference type="PROSITE" id="PS51192">
    <property type="entry name" value="HELICASE_ATP_BIND_1"/>
    <property type="match status" value="1"/>
</dbReference>
<feature type="domain" description="Helicase ATP-binding" evidence="3">
    <location>
        <begin position="267"/>
        <end position="416"/>
    </location>
</feature>
<evidence type="ECO:0000256" key="2">
    <source>
        <dbReference type="SAM" id="MobiDB-lite"/>
    </source>
</evidence>
<keyword evidence="1 5" id="KW-0347">Helicase</keyword>
<dbReference type="InterPro" id="IPR027417">
    <property type="entry name" value="P-loop_NTPase"/>
</dbReference>
<dbReference type="eggNOG" id="COG0553">
    <property type="taxonomic scope" value="Bacteria"/>
</dbReference>
<dbReference type="Pfam" id="PF00271">
    <property type="entry name" value="Helicase_C"/>
    <property type="match status" value="1"/>
</dbReference>
<dbReference type="PROSITE" id="PS51194">
    <property type="entry name" value="HELICASE_CTER"/>
    <property type="match status" value="1"/>
</dbReference>
<evidence type="ECO:0000259" key="4">
    <source>
        <dbReference type="PROSITE" id="PS51194"/>
    </source>
</evidence>
<dbReference type="HOGENOM" id="CLU_285895_0_0_6"/>
<dbReference type="InterPro" id="IPR001650">
    <property type="entry name" value="Helicase_C-like"/>
</dbReference>
<feature type="domain" description="Helicase C-terminal" evidence="4">
    <location>
        <begin position="657"/>
        <end position="811"/>
    </location>
</feature>
<dbReference type="Pfam" id="PF00176">
    <property type="entry name" value="SNF2-rel_dom"/>
    <property type="match status" value="1"/>
</dbReference>
<protein>
    <submittedName>
        <fullName evidence="5">Helicase domain protein</fullName>
    </submittedName>
</protein>
<dbReference type="AlphaFoldDB" id="B8GQM6"/>
<keyword evidence="1 5" id="KW-0547">Nucleotide-binding</keyword>
<proteinExistence type="predicted"/>
<dbReference type="SMART" id="SM00487">
    <property type="entry name" value="DEXDc"/>
    <property type="match status" value="1"/>
</dbReference>
<dbReference type="EMBL" id="CP001339">
    <property type="protein sequence ID" value="ACL74250.1"/>
    <property type="molecule type" value="Genomic_DNA"/>
</dbReference>